<comment type="catalytic activity">
    <reaction evidence="9">
        <text>L-seryl-[protein] + ATP = O-phospho-L-seryl-[protein] + ADP + H(+)</text>
        <dbReference type="Rhea" id="RHEA:17989"/>
        <dbReference type="Rhea" id="RHEA-COMP:9863"/>
        <dbReference type="Rhea" id="RHEA-COMP:11604"/>
        <dbReference type="ChEBI" id="CHEBI:15378"/>
        <dbReference type="ChEBI" id="CHEBI:29999"/>
        <dbReference type="ChEBI" id="CHEBI:30616"/>
        <dbReference type="ChEBI" id="CHEBI:83421"/>
        <dbReference type="ChEBI" id="CHEBI:456216"/>
        <dbReference type="EC" id="2.7.11.1"/>
    </reaction>
</comment>
<keyword evidence="5 10" id="KW-0547">Nucleotide-binding</keyword>
<dbReference type="SMART" id="SM00220">
    <property type="entry name" value="S_TKc"/>
    <property type="match status" value="1"/>
</dbReference>
<dbReference type="InterPro" id="IPR017441">
    <property type="entry name" value="Protein_kinase_ATP_BS"/>
</dbReference>
<keyword evidence="4" id="KW-0808">Transferase</keyword>
<accession>A0A138ZZM7</accession>
<evidence type="ECO:0000256" key="10">
    <source>
        <dbReference type="PROSITE-ProRule" id="PRU10141"/>
    </source>
</evidence>
<dbReference type="PROSITE" id="PS00107">
    <property type="entry name" value="PROTEIN_KINASE_ATP"/>
    <property type="match status" value="1"/>
</dbReference>
<protein>
    <recommendedName>
        <fullName evidence="1">non-specific serine/threonine protein kinase</fullName>
        <ecNumber evidence="1">2.7.11.1</ecNumber>
    </recommendedName>
</protein>
<dbReference type="SUPFAM" id="SSF56112">
    <property type="entry name" value="Protein kinase-like (PK-like)"/>
    <property type="match status" value="1"/>
</dbReference>
<dbReference type="InterPro" id="IPR000961">
    <property type="entry name" value="AGC-kinase_C"/>
</dbReference>
<dbReference type="PROSITE" id="PS50011">
    <property type="entry name" value="PROTEIN_KINASE_DOM"/>
    <property type="match status" value="1"/>
</dbReference>
<dbReference type="PANTHER" id="PTHR24356">
    <property type="entry name" value="SERINE/THREONINE-PROTEIN KINASE"/>
    <property type="match status" value="1"/>
</dbReference>
<evidence type="ECO:0000313" key="15">
    <source>
        <dbReference type="Proteomes" id="UP000070544"/>
    </source>
</evidence>
<dbReference type="FunFam" id="1.10.510.10:FF:000024">
    <property type="entry name" value="Probable serine/threonine-protein kinase cot-1"/>
    <property type="match status" value="1"/>
</dbReference>
<dbReference type="OrthoDB" id="18472at2759"/>
<dbReference type="PANTHER" id="PTHR24356:SF417">
    <property type="entry name" value="CELL CYCLE PROTEIN KINASE DBF2-RELATED"/>
    <property type="match status" value="1"/>
</dbReference>
<dbReference type="PROSITE" id="PS00108">
    <property type="entry name" value="PROTEIN_KINASE_ST"/>
    <property type="match status" value="1"/>
</dbReference>
<evidence type="ECO:0000256" key="4">
    <source>
        <dbReference type="ARBA" id="ARBA00022679"/>
    </source>
</evidence>
<keyword evidence="3" id="KW-0597">Phosphoprotein</keyword>
<dbReference type="GO" id="GO:0005816">
    <property type="term" value="C:spindle pole body"/>
    <property type="evidence" value="ECO:0007669"/>
    <property type="project" value="TreeGrafter"/>
</dbReference>
<evidence type="ECO:0000256" key="3">
    <source>
        <dbReference type="ARBA" id="ARBA00022553"/>
    </source>
</evidence>
<dbReference type="GO" id="GO:0005524">
    <property type="term" value="F:ATP binding"/>
    <property type="evidence" value="ECO:0007669"/>
    <property type="project" value="UniProtKB-UniRule"/>
</dbReference>
<dbReference type="AlphaFoldDB" id="A0A138ZZM7"/>
<evidence type="ECO:0000313" key="14">
    <source>
        <dbReference type="EMBL" id="KXS09967.1"/>
    </source>
</evidence>
<feature type="compositionally biased region" description="Low complexity" evidence="11">
    <location>
        <begin position="13"/>
        <end position="27"/>
    </location>
</feature>
<evidence type="ECO:0000259" key="12">
    <source>
        <dbReference type="PROSITE" id="PS50011"/>
    </source>
</evidence>
<proteinExistence type="predicted"/>
<evidence type="ECO:0000256" key="5">
    <source>
        <dbReference type="ARBA" id="ARBA00022741"/>
    </source>
</evidence>
<dbReference type="GO" id="GO:0007010">
    <property type="term" value="P:cytoskeleton organization"/>
    <property type="evidence" value="ECO:0007669"/>
    <property type="project" value="UniProtKB-ARBA"/>
</dbReference>
<evidence type="ECO:0000256" key="2">
    <source>
        <dbReference type="ARBA" id="ARBA00022527"/>
    </source>
</evidence>
<dbReference type="EC" id="2.7.11.1" evidence="1"/>
<keyword evidence="15" id="KW-1185">Reference proteome</keyword>
<dbReference type="GO" id="GO:0004674">
    <property type="term" value="F:protein serine/threonine kinase activity"/>
    <property type="evidence" value="ECO:0007669"/>
    <property type="project" value="UniProtKB-KW"/>
</dbReference>
<evidence type="ECO:0000256" key="11">
    <source>
        <dbReference type="SAM" id="MobiDB-lite"/>
    </source>
</evidence>
<evidence type="ECO:0000259" key="13">
    <source>
        <dbReference type="PROSITE" id="PS51285"/>
    </source>
</evidence>
<dbReference type="STRING" id="1344416.A0A138ZZM7"/>
<evidence type="ECO:0000256" key="8">
    <source>
        <dbReference type="ARBA" id="ARBA00047899"/>
    </source>
</evidence>
<evidence type="ECO:0000256" key="9">
    <source>
        <dbReference type="ARBA" id="ARBA00048679"/>
    </source>
</evidence>
<organism evidence="14 15">
    <name type="scientific">Gonapodya prolifera (strain JEL478)</name>
    <name type="common">Monoblepharis prolifera</name>
    <dbReference type="NCBI Taxonomy" id="1344416"/>
    <lineage>
        <taxon>Eukaryota</taxon>
        <taxon>Fungi</taxon>
        <taxon>Fungi incertae sedis</taxon>
        <taxon>Chytridiomycota</taxon>
        <taxon>Chytridiomycota incertae sedis</taxon>
        <taxon>Monoblepharidomycetes</taxon>
        <taxon>Monoblepharidales</taxon>
        <taxon>Gonapodyaceae</taxon>
        <taxon>Gonapodya</taxon>
    </lineage>
</organism>
<dbReference type="Pfam" id="PF00069">
    <property type="entry name" value="Pkinase"/>
    <property type="match status" value="2"/>
</dbReference>
<dbReference type="EMBL" id="KQ965842">
    <property type="protein sequence ID" value="KXS09967.1"/>
    <property type="molecule type" value="Genomic_DNA"/>
</dbReference>
<dbReference type="Gene3D" id="1.10.510.10">
    <property type="entry name" value="Transferase(Phosphotransferase) domain 1"/>
    <property type="match status" value="2"/>
</dbReference>
<dbReference type="OMA" id="KLRVDQF"/>
<evidence type="ECO:0000256" key="1">
    <source>
        <dbReference type="ARBA" id="ARBA00012513"/>
    </source>
</evidence>
<dbReference type="InterPro" id="IPR000719">
    <property type="entry name" value="Prot_kinase_dom"/>
</dbReference>
<evidence type="ECO:0000256" key="6">
    <source>
        <dbReference type="ARBA" id="ARBA00022777"/>
    </source>
</evidence>
<sequence length="651" mass="73243">MSKPLPPVPIQTSAAPRPSVAPSPSALAPHANLATLQHAESRLRSITEKSEGEVEGVGARSGAAYTQNHTIRPSPHIQAPANESRFTIVPVTSAADVSSVQAPPRAARGDLRNLGQGIPLTRSTHAGPAAHAHQEDHESGTQVLRRQLGGANPGTRRRVVAAKVFFYDHYLSLLSYLHNRRQRTSEMRSHLASMGLQPGHPTYDREWERYLGRERALLRKRRTRERPGGFEIVAQVGQGGYGQVFLAKKRDTGEVCALKKMSKKLLHRLGEVDHILTERDILTQTQRSPWLVHLVSSFQDEEHVYLAMEYVAGGDVRTMLNLSGLLPEDSVRFYMAEMFLAVNDLHKLGYIHRDLKPENFLITTAGHIKLTDFGLARGALATRRLESMRLRLDEARLNPTTLVLRSLEDRKTLTMRRRAGHQGPEEWGAAQSLVGSPDYMAPEILRNKGEGYGFEVDYWALGCMMYEFLTGFPPFTGATMEEVWNNVIHWNRVLERPVWTGVDAVYNMSDQAWDLIKCLLTTKDRRLRTLEQVQAHQFFSSHHFSDPESQSTRRPFQFDVLGTAAGPAPPFTPELASEVDTRHFDNFDDPQDMAMYQEVSKRREEMEEEAEQIGGDERWKRRGAFLGFTYTRRQGKGIADVVREAEGGGSV</sequence>
<dbReference type="Gene3D" id="3.30.200.20">
    <property type="entry name" value="Phosphorylase Kinase, domain 1"/>
    <property type="match status" value="1"/>
</dbReference>
<reference evidence="14 15" key="1">
    <citation type="journal article" date="2015" name="Genome Biol. Evol.">
        <title>Phylogenomic analyses indicate that early fungi evolved digesting cell walls of algal ancestors of land plants.</title>
        <authorList>
            <person name="Chang Y."/>
            <person name="Wang S."/>
            <person name="Sekimoto S."/>
            <person name="Aerts A.L."/>
            <person name="Choi C."/>
            <person name="Clum A."/>
            <person name="LaButti K.M."/>
            <person name="Lindquist E.A."/>
            <person name="Yee Ngan C."/>
            <person name="Ohm R.A."/>
            <person name="Salamov A.A."/>
            <person name="Grigoriev I.V."/>
            <person name="Spatafora J.W."/>
            <person name="Berbee M.L."/>
        </authorList>
    </citation>
    <scope>NUCLEOTIDE SEQUENCE [LARGE SCALE GENOMIC DNA]</scope>
    <source>
        <strain evidence="14 15">JEL478</strain>
    </source>
</reference>
<dbReference type="PROSITE" id="PS51285">
    <property type="entry name" value="AGC_KINASE_CTER"/>
    <property type="match status" value="1"/>
</dbReference>
<keyword evidence="7 10" id="KW-0067">ATP-binding</keyword>
<evidence type="ECO:0000256" key="7">
    <source>
        <dbReference type="ARBA" id="ARBA00022840"/>
    </source>
</evidence>
<keyword evidence="6 14" id="KW-0418">Kinase</keyword>
<gene>
    <name evidence="14" type="ORF">M427DRAFT_159972</name>
</gene>
<feature type="binding site" evidence="10">
    <location>
        <position position="259"/>
    </location>
    <ligand>
        <name>ATP</name>
        <dbReference type="ChEBI" id="CHEBI:30616"/>
    </ligand>
</feature>
<dbReference type="FunFam" id="3.30.200.20:FF:000109">
    <property type="entry name" value="Non-specific serine/threonine protein kinase"/>
    <property type="match status" value="1"/>
</dbReference>
<feature type="domain" description="AGC-kinase C-terminal" evidence="13">
    <location>
        <begin position="554"/>
        <end position="640"/>
    </location>
</feature>
<dbReference type="GO" id="GO:0035556">
    <property type="term" value="P:intracellular signal transduction"/>
    <property type="evidence" value="ECO:0007669"/>
    <property type="project" value="TreeGrafter"/>
</dbReference>
<dbReference type="InterPro" id="IPR050236">
    <property type="entry name" value="Ser_Thr_kinase_AGC"/>
</dbReference>
<comment type="catalytic activity">
    <reaction evidence="8">
        <text>L-threonyl-[protein] + ATP = O-phospho-L-threonyl-[protein] + ADP + H(+)</text>
        <dbReference type="Rhea" id="RHEA:46608"/>
        <dbReference type="Rhea" id="RHEA-COMP:11060"/>
        <dbReference type="Rhea" id="RHEA-COMP:11605"/>
        <dbReference type="ChEBI" id="CHEBI:15378"/>
        <dbReference type="ChEBI" id="CHEBI:30013"/>
        <dbReference type="ChEBI" id="CHEBI:30616"/>
        <dbReference type="ChEBI" id="CHEBI:61977"/>
        <dbReference type="ChEBI" id="CHEBI:456216"/>
        <dbReference type="EC" id="2.7.11.1"/>
    </reaction>
</comment>
<feature type="region of interest" description="Disordered" evidence="11">
    <location>
        <begin position="1"/>
        <end position="27"/>
    </location>
</feature>
<dbReference type="Proteomes" id="UP000070544">
    <property type="component" value="Unassembled WGS sequence"/>
</dbReference>
<keyword evidence="2" id="KW-0723">Serine/threonine-protein kinase</keyword>
<feature type="region of interest" description="Disordered" evidence="11">
    <location>
        <begin position="120"/>
        <end position="143"/>
    </location>
</feature>
<dbReference type="InterPro" id="IPR011009">
    <property type="entry name" value="Kinase-like_dom_sf"/>
</dbReference>
<dbReference type="InterPro" id="IPR008271">
    <property type="entry name" value="Ser/Thr_kinase_AS"/>
</dbReference>
<feature type="domain" description="Protein kinase" evidence="12">
    <location>
        <begin position="230"/>
        <end position="539"/>
    </location>
</feature>
<name>A0A138ZZM7_GONPJ</name>